<accession>A0A1Y0AZU6</accession>
<keyword evidence="1" id="KW-0496">Mitochondrion</keyword>
<organism evidence="1">
    <name type="scientific">Utricularia reniformis</name>
    <dbReference type="NCBI Taxonomy" id="192314"/>
    <lineage>
        <taxon>Eukaryota</taxon>
        <taxon>Viridiplantae</taxon>
        <taxon>Streptophyta</taxon>
        <taxon>Embryophyta</taxon>
        <taxon>Tracheophyta</taxon>
        <taxon>Spermatophyta</taxon>
        <taxon>Magnoliopsida</taxon>
        <taxon>eudicotyledons</taxon>
        <taxon>Gunneridae</taxon>
        <taxon>Pentapetalae</taxon>
        <taxon>asterids</taxon>
        <taxon>lamiids</taxon>
        <taxon>Lamiales</taxon>
        <taxon>Lentibulariaceae</taxon>
        <taxon>Utricularia</taxon>
    </lineage>
</organism>
<evidence type="ECO:0000313" key="1">
    <source>
        <dbReference type="EMBL" id="ART30659.1"/>
    </source>
</evidence>
<sequence length="61" mass="7314">MVLRQHVLDPISIIESEGPESLFQILHLGIWEKASLFRRARPRGRDRVEHFIERTHWIARI</sequence>
<reference evidence="1" key="1">
    <citation type="submission" date="2017-03" db="EMBL/GenBank/DDBJ databases">
        <title>The mitochondrial genome of the carnivorous plant Utricularia reniformis (Lentibulariaceae): structure, comparative analysis and evolutionary landmarks.</title>
        <authorList>
            <person name="Silva S.R."/>
            <person name="Alvarenga D.O."/>
            <person name="Michael T.P."/>
            <person name="Miranda V.F.O."/>
            <person name="Varani A.M."/>
        </authorList>
    </citation>
    <scope>NUCLEOTIDE SEQUENCE</scope>
</reference>
<gene>
    <name evidence="1" type="ORF">AEK19_MT0389</name>
</gene>
<dbReference type="EMBL" id="KY774314">
    <property type="protein sequence ID" value="ART30659.1"/>
    <property type="molecule type" value="Genomic_DNA"/>
</dbReference>
<dbReference type="AlphaFoldDB" id="A0A1Y0AZU6"/>
<protein>
    <submittedName>
        <fullName evidence="1">Uncharacterized protein</fullName>
    </submittedName>
</protein>
<geneLocation type="mitochondrion" evidence="1"/>
<name>A0A1Y0AZU6_9LAMI</name>
<proteinExistence type="predicted"/>